<gene>
    <name evidence="3" type="ORF">U2F25_03110</name>
</gene>
<evidence type="ECO:0000313" key="4">
    <source>
        <dbReference type="Proteomes" id="UP001290101"/>
    </source>
</evidence>
<feature type="domain" description="Ricin B lectin" evidence="2">
    <location>
        <begin position="160"/>
        <end position="230"/>
    </location>
</feature>
<dbReference type="InterPro" id="IPR035992">
    <property type="entry name" value="Ricin_B-like_lectins"/>
</dbReference>
<dbReference type="InterPro" id="IPR000772">
    <property type="entry name" value="Ricin_B_lectin"/>
</dbReference>
<dbReference type="InterPro" id="IPR014044">
    <property type="entry name" value="CAP_dom"/>
</dbReference>
<dbReference type="SUPFAM" id="SSF50370">
    <property type="entry name" value="Ricin B-like lectins"/>
    <property type="match status" value="1"/>
</dbReference>
<dbReference type="Gene3D" id="3.40.33.10">
    <property type="entry name" value="CAP"/>
    <property type="match status" value="1"/>
</dbReference>
<dbReference type="RefSeq" id="WP_322439036.1">
    <property type="nucleotide sequence ID" value="NZ_JAXOTQ010000003.1"/>
</dbReference>
<dbReference type="Pfam" id="PF14200">
    <property type="entry name" value="RicinB_lectin_2"/>
    <property type="match status" value="1"/>
</dbReference>
<dbReference type="EMBL" id="JAXOTQ010000003">
    <property type="protein sequence ID" value="MDZ5488461.1"/>
    <property type="molecule type" value="Genomic_DNA"/>
</dbReference>
<dbReference type="Proteomes" id="UP001290101">
    <property type="component" value="Unassembled WGS sequence"/>
</dbReference>
<accession>A0ABU5J7B5</accession>
<protein>
    <submittedName>
        <fullName evidence="3">RICIN domain-containing protein</fullName>
    </submittedName>
</protein>
<evidence type="ECO:0000259" key="2">
    <source>
        <dbReference type="Pfam" id="PF14200"/>
    </source>
</evidence>
<evidence type="ECO:0000313" key="3">
    <source>
        <dbReference type="EMBL" id="MDZ5488461.1"/>
    </source>
</evidence>
<evidence type="ECO:0000259" key="1">
    <source>
        <dbReference type="Pfam" id="PF00188"/>
    </source>
</evidence>
<sequence length="249" mass="27103">MPVGFGDLLFGVALAGLGVQQQINRHRATLGHLPVFADGDLSSAAGQHTADMANNPWVYKTPGRNAHISSDNHTTPGERIVTATLPEWRPEKTGEILYWGGELLNSGPAFNWWMGSPPHRQIIEDGSYTHIGFSAHFNHSANEWVYGMTFARTTPRPLFAKHSGRVIDVRDQSVANGAAITQWDWWGGGNQRWRLEPVGGGYARIVALHSGKVLDVAGASMANGAPLVQWEWWGATTRSSSPRSTASAN</sequence>
<name>A0ABU5J7B5_9ACTN</name>
<dbReference type="SUPFAM" id="SSF55797">
    <property type="entry name" value="PR-1-like"/>
    <property type="match status" value="1"/>
</dbReference>
<dbReference type="PANTHER" id="PTHR31157:SF1">
    <property type="entry name" value="SCP DOMAIN-CONTAINING PROTEIN"/>
    <property type="match status" value="1"/>
</dbReference>
<dbReference type="Pfam" id="PF00188">
    <property type="entry name" value="CAP"/>
    <property type="match status" value="1"/>
</dbReference>
<keyword evidence="4" id="KW-1185">Reference proteome</keyword>
<dbReference type="InterPro" id="IPR035940">
    <property type="entry name" value="CAP_sf"/>
</dbReference>
<feature type="domain" description="SCP" evidence="1">
    <location>
        <begin position="22"/>
        <end position="144"/>
    </location>
</feature>
<comment type="caution">
    <text evidence="3">The sequence shown here is derived from an EMBL/GenBank/DDBJ whole genome shotgun (WGS) entry which is preliminary data.</text>
</comment>
<dbReference type="CDD" id="cd05379">
    <property type="entry name" value="CAP_bacterial"/>
    <property type="match status" value="1"/>
</dbReference>
<dbReference type="Gene3D" id="2.80.10.50">
    <property type="match status" value="2"/>
</dbReference>
<organism evidence="3 4">
    <name type="scientific">Micromonospora sicca</name>
    <dbReference type="NCBI Taxonomy" id="2202420"/>
    <lineage>
        <taxon>Bacteria</taxon>
        <taxon>Bacillati</taxon>
        <taxon>Actinomycetota</taxon>
        <taxon>Actinomycetes</taxon>
        <taxon>Micromonosporales</taxon>
        <taxon>Micromonosporaceae</taxon>
        <taxon>Micromonospora</taxon>
    </lineage>
</organism>
<reference evidence="3 4" key="1">
    <citation type="submission" date="2023-12" db="EMBL/GenBank/DDBJ databases">
        <title>Micromonospora sp. nov., isolated from Atacama Desert.</title>
        <authorList>
            <person name="Carro L."/>
            <person name="Golinska P."/>
            <person name="Klenk H.-P."/>
            <person name="Goodfellow M."/>
        </authorList>
    </citation>
    <scope>NUCLEOTIDE SEQUENCE [LARGE SCALE GENOMIC DNA]</scope>
    <source>
        <strain evidence="3 4">4G53</strain>
    </source>
</reference>
<proteinExistence type="predicted"/>
<dbReference type="PANTHER" id="PTHR31157">
    <property type="entry name" value="SCP DOMAIN-CONTAINING PROTEIN"/>
    <property type="match status" value="1"/>
</dbReference>